<dbReference type="AlphaFoldDB" id="A0A9D4X7I4"/>
<evidence type="ECO:0000256" key="1">
    <source>
        <dbReference type="SAM" id="MobiDB-lite"/>
    </source>
</evidence>
<keyword evidence="3" id="KW-1185">Reference proteome</keyword>
<feature type="region of interest" description="Disordered" evidence="1">
    <location>
        <begin position="196"/>
        <end position="218"/>
    </location>
</feature>
<organism evidence="2 3">
    <name type="scientific">Pisum sativum</name>
    <name type="common">Garden pea</name>
    <name type="synonym">Lathyrus oleraceus</name>
    <dbReference type="NCBI Taxonomy" id="3888"/>
    <lineage>
        <taxon>Eukaryota</taxon>
        <taxon>Viridiplantae</taxon>
        <taxon>Streptophyta</taxon>
        <taxon>Embryophyta</taxon>
        <taxon>Tracheophyta</taxon>
        <taxon>Spermatophyta</taxon>
        <taxon>Magnoliopsida</taxon>
        <taxon>eudicotyledons</taxon>
        <taxon>Gunneridae</taxon>
        <taxon>Pentapetalae</taxon>
        <taxon>rosids</taxon>
        <taxon>fabids</taxon>
        <taxon>Fabales</taxon>
        <taxon>Fabaceae</taxon>
        <taxon>Papilionoideae</taxon>
        <taxon>50 kb inversion clade</taxon>
        <taxon>NPAAA clade</taxon>
        <taxon>Hologalegina</taxon>
        <taxon>IRL clade</taxon>
        <taxon>Fabeae</taxon>
        <taxon>Lathyrus</taxon>
    </lineage>
</organism>
<dbReference type="Proteomes" id="UP001058974">
    <property type="component" value="Chromosome 4"/>
</dbReference>
<dbReference type="Gramene" id="Psat04G0043200-T1">
    <property type="protein sequence ID" value="KAI5414977.1"/>
    <property type="gene ID" value="KIW84_040432"/>
</dbReference>
<accession>A0A9D4X7I4</accession>
<protein>
    <submittedName>
        <fullName evidence="2">Uncharacterized protein</fullName>
    </submittedName>
</protein>
<dbReference type="EMBL" id="JAMSHJ010000004">
    <property type="protein sequence ID" value="KAI5414977.1"/>
    <property type="molecule type" value="Genomic_DNA"/>
</dbReference>
<comment type="caution">
    <text evidence="2">The sequence shown here is derived from an EMBL/GenBank/DDBJ whole genome shotgun (WGS) entry which is preliminary data.</text>
</comment>
<reference evidence="2 3" key="1">
    <citation type="journal article" date="2022" name="Nat. Genet.">
        <title>Improved pea reference genome and pan-genome highlight genomic features and evolutionary characteristics.</title>
        <authorList>
            <person name="Yang T."/>
            <person name="Liu R."/>
            <person name="Luo Y."/>
            <person name="Hu S."/>
            <person name="Wang D."/>
            <person name="Wang C."/>
            <person name="Pandey M.K."/>
            <person name="Ge S."/>
            <person name="Xu Q."/>
            <person name="Li N."/>
            <person name="Li G."/>
            <person name="Huang Y."/>
            <person name="Saxena R.K."/>
            <person name="Ji Y."/>
            <person name="Li M."/>
            <person name="Yan X."/>
            <person name="He Y."/>
            <person name="Liu Y."/>
            <person name="Wang X."/>
            <person name="Xiang C."/>
            <person name="Varshney R.K."/>
            <person name="Ding H."/>
            <person name="Gao S."/>
            <person name="Zong X."/>
        </authorList>
    </citation>
    <scope>NUCLEOTIDE SEQUENCE [LARGE SCALE GENOMIC DNA]</scope>
    <source>
        <strain evidence="2 3">cv. Zhongwan 6</strain>
    </source>
</reference>
<evidence type="ECO:0000313" key="3">
    <source>
        <dbReference type="Proteomes" id="UP001058974"/>
    </source>
</evidence>
<name>A0A9D4X7I4_PEA</name>
<sequence>MVVWYTATPLAQVLPSDRCYLRTGTFLNGSLVYGYSPCSGATFGQVLPSDRCYLRTGTFLNGSLVYGYSPCSGATFGQVLPSDRCYLRTGTFLNGSLVYGYSLAQVLPSDRCYLRTGTFLNGSLVYGYSLAQVLPSDRCYLRTGTFLNGGLVYGYSLAQVLPSDSCNLGLASRIELGDGSFGASKRPSGFPPSEFFGSAGRRNCSPSEQTRSGPFPGSNASLGEWHDEMFARRRSCSPSEPVVLGRLWIGPVRYSTEPGWGMDEMINLSDDADLCWGIAGCAGEYCQLLLGKNRLAGGRELVVDSLEA</sequence>
<proteinExistence type="predicted"/>
<gene>
    <name evidence="2" type="ORF">KIW84_040432</name>
</gene>
<evidence type="ECO:0000313" key="2">
    <source>
        <dbReference type="EMBL" id="KAI5414977.1"/>
    </source>
</evidence>